<evidence type="ECO:0000313" key="8">
    <source>
        <dbReference type="Proteomes" id="UP000193218"/>
    </source>
</evidence>
<evidence type="ECO:0000256" key="4">
    <source>
        <dbReference type="ARBA" id="ARBA00037096"/>
    </source>
</evidence>
<dbReference type="Gene3D" id="3.40.50.720">
    <property type="entry name" value="NAD(P)-binding Rossmann-like Domain"/>
    <property type="match status" value="1"/>
</dbReference>
<dbReference type="AlphaFoldDB" id="A0A1Y1USH9"/>
<dbReference type="Proteomes" id="UP000193218">
    <property type="component" value="Unassembled WGS sequence"/>
</dbReference>
<dbReference type="STRING" id="4999.A0A1Y1USH9"/>
<dbReference type="RefSeq" id="XP_021873930.1">
    <property type="nucleotide sequence ID" value="XM_022014837.1"/>
</dbReference>
<comment type="function">
    <text evidence="4">Putative oxidoreductase.</text>
</comment>
<evidence type="ECO:0000256" key="3">
    <source>
        <dbReference type="ARBA" id="ARBA00023002"/>
    </source>
</evidence>
<dbReference type="GeneID" id="33556645"/>
<dbReference type="InterPro" id="IPR020904">
    <property type="entry name" value="Sc_DH/Rdtase_CS"/>
</dbReference>
<sequence length="265" mass="28810">MPPLPDLSTATVLITGGTSGVGRALAERFAKSGSRVFVTSRRPPPDPSTVKLDNGGTITTIQSDVSKSSERESLYEYVREHLPRLNILINNAGIARPVPMSQDGPGISWTERQLEIDTVVSGPIHLTSLLVPLMLENETEGQVINVTSGTAFFPNPSAPLYAACKAAARSYTITLRFALRETKIGVTEIIPPMIETGLDGSKGGIQLSDFMDGIWPKVLQGDEEVVYGITDSDLVKEARDIQDKCFGQMKQYLMDIDHYGKTEAK</sequence>
<accession>A0A1Y1USH9</accession>
<dbReference type="Pfam" id="PF00106">
    <property type="entry name" value="adh_short"/>
    <property type="match status" value="1"/>
</dbReference>
<dbReference type="GO" id="GO:0016491">
    <property type="term" value="F:oxidoreductase activity"/>
    <property type="evidence" value="ECO:0007669"/>
    <property type="project" value="UniProtKB-KW"/>
</dbReference>
<keyword evidence="8" id="KW-1185">Reference proteome</keyword>
<comment type="similarity">
    <text evidence="1 5">Belongs to the short-chain dehydrogenases/reductases (SDR) family.</text>
</comment>
<proteinExistence type="inferred from homology"/>
<name>A0A1Y1USH9_9TREE</name>
<dbReference type="PANTHER" id="PTHR44196:SF1">
    <property type="entry name" value="DEHYDROGENASE_REDUCTASE SDR FAMILY MEMBER 7B"/>
    <property type="match status" value="1"/>
</dbReference>
<dbReference type="InterPro" id="IPR036291">
    <property type="entry name" value="NAD(P)-bd_dom_sf"/>
</dbReference>
<evidence type="ECO:0000256" key="1">
    <source>
        <dbReference type="ARBA" id="ARBA00006484"/>
    </source>
</evidence>
<dbReference type="SUPFAM" id="SSF51735">
    <property type="entry name" value="NAD(P)-binding Rossmann-fold domains"/>
    <property type="match status" value="1"/>
</dbReference>
<comment type="caution">
    <text evidence="7">The sequence shown here is derived from an EMBL/GenBank/DDBJ whole genome shotgun (WGS) entry which is preliminary data.</text>
</comment>
<evidence type="ECO:0000313" key="7">
    <source>
        <dbReference type="EMBL" id="ORX40145.1"/>
    </source>
</evidence>
<evidence type="ECO:0000256" key="2">
    <source>
        <dbReference type="ARBA" id="ARBA00022857"/>
    </source>
</evidence>
<dbReference type="PROSITE" id="PS00061">
    <property type="entry name" value="ADH_SHORT"/>
    <property type="match status" value="1"/>
</dbReference>
<dbReference type="InterPro" id="IPR057326">
    <property type="entry name" value="KR_dom"/>
</dbReference>
<evidence type="ECO:0000259" key="6">
    <source>
        <dbReference type="SMART" id="SM00822"/>
    </source>
</evidence>
<feature type="domain" description="Ketoreductase" evidence="6">
    <location>
        <begin position="10"/>
        <end position="182"/>
    </location>
</feature>
<dbReference type="InterPro" id="IPR002347">
    <property type="entry name" value="SDR_fam"/>
</dbReference>
<dbReference type="InParanoid" id="A0A1Y1USH9"/>
<gene>
    <name evidence="7" type="ORF">BD324DRAFT_616559</name>
</gene>
<evidence type="ECO:0000256" key="5">
    <source>
        <dbReference type="RuleBase" id="RU000363"/>
    </source>
</evidence>
<dbReference type="OrthoDB" id="37659at2759"/>
<dbReference type="SMART" id="SM00822">
    <property type="entry name" value="PKS_KR"/>
    <property type="match status" value="1"/>
</dbReference>
<dbReference type="PRINTS" id="PR00081">
    <property type="entry name" value="GDHRDH"/>
</dbReference>
<organism evidence="7 8">
    <name type="scientific">Kockovaella imperatae</name>
    <dbReference type="NCBI Taxonomy" id="4999"/>
    <lineage>
        <taxon>Eukaryota</taxon>
        <taxon>Fungi</taxon>
        <taxon>Dikarya</taxon>
        <taxon>Basidiomycota</taxon>
        <taxon>Agaricomycotina</taxon>
        <taxon>Tremellomycetes</taxon>
        <taxon>Tremellales</taxon>
        <taxon>Cuniculitremaceae</taxon>
        <taxon>Kockovaella</taxon>
    </lineage>
</organism>
<protein>
    <recommendedName>
        <fullName evidence="6">Ketoreductase domain-containing protein</fullName>
    </recommendedName>
</protein>
<dbReference type="GO" id="GO:0016020">
    <property type="term" value="C:membrane"/>
    <property type="evidence" value="ECO:0007669"/>
    <property type="project" value="TreeGrafter"/>
</dbReference>
<keyword evidence="3" id="KW-0560">Oxidoreductase</keyword>
<dbReference type="PRINTS" id="PR00080">
    <property type="entry name" value="SDRFAMILY"/>
</dbReference>
<keyword evidence="2" id="KW-0521">NADP</keyword>
<dbReference type="PANTHER" id="PTHR44196">
    <property type="entry name" value="DEHYDROGENASE/REDUCTASE SDR FAMILY MEMBER 7B"/>
    <property type="match status" value="1"/>
</dbReference>
<dbReference type="EMBL" id="NBSH01000002">
    <property type="protein sequence ID" value="ORX40145.1"/>
    <property type="molecule type" value="Genomic_DNA"/>
</dbReference>
<reference evidence="7 8" key="1">
    <citation type="submission" date="2017-03" db="EMBL/GenBank/DDBJ databases">
        <title>Widespread Adenine N6-methylation of Active Genes in Fungi.</title>
        <authorList>
            <consortium name="DOE Joint Genome Institute"/>
            <person name="Mondo S.J."/>
            <person name="Dannebaum R.O."/>
            <person name="Kuo R.C."/>
            <person name="Louie K.B."/>
            <person name="Bewick A.J."/>
            <person name="Labutti K."/>
            <person name="Haridas S."/>
            <person name="Kuo A."/>
            <person name="Salamov A."/>
            <person name="Ahrendt S.R."/>
            <person name="Lau R."/>
            <person name="Bowen B.P."/>
            <person name="Lipzen A."/>
            <person name="Sullivan W."/>
            <person name="Andreopoulos W.B."/>
            <person name="Clum A."/>
            <person name="Lindquist E."/>
            <person name="Daum C."/>
            <person name="Northen T.R."/>
            <person name="Ramamoorthy G."/>
            <person name="Schmitz R.J."/>
            <person name="Gryganskyi A."/>
            <person name="Culley D."/>
            <person name="Magnuson J."/>
            <person name="James T.Y."/>
            <person name="O'Malley M.A."/>
            <person name="Stajich J.E."/>
            <person name="Spatafora J.W."/>
            <person name="Visel A."/>
            <person name="Grigoriev I.V."/>
        </authorList>
    </citation>
    <scope>NUCLEOTIDE SEQUENCE [LARGE SCALE GENOMIC DNA]</scope>
    <source>
        <strain evidence="7 8">NRRL Y-17943</strain>
    </source>
</reference>